<evidence type="ECO:0000313" key="2">
    <source>
        <dbReference type="Proteomes" id="UP000002941"/>
    </source>
</evidence>
<accession>J0WQF8</accession>
<gene>
    <name evidence="1" type="ORF">HMPREF1318_1069</name>
</gene>
<proteinExistence type="predicted"/>
<sequence length="48" mass="5922">MGRNLPSRINKYFFAHHDSHFYCSIILEKQQELETDFFRLAINYKKDR</sequence>
<organism evidence="1 2">
    <name type="scientific">Actinomyces massiliensis F0489</name>
    <dbReference type="NCBI Taxonomy" id="1125718"/>
    <lineage>
        <taxon>Bacteria</taxon>
        <taxon>Bacillati</taxon>
        <taxon>Actinomycetota</taxon>
        <taxon>Actinomycetes</taxon>
        <taxon>Actinomycetales</taxon>
        <taxon>Actinomycetaceae</taxon>
        <taxon>Actinomyces</taxon>
    </lineage>
</organism>
<name>J0WQF8_9ACTO</name>
<protein>
    <submittedName>
        <fullName evidence="1">Uncharacterized protein</fullName>
    </submittedName>
</protein>
<dbReference type="AlphaFoldDB" id="J0WQF8"/>
<dbReference type="Proteomes" id="UP000002941">
    <property type="component" value="Unassembled WGS sequence"/>
</dbReference>
<reference evidence="1 2" key="1">
    <citation type="submission" date="2012-05" db="EMBL/GenBank/DDBJ databases">
        <authorList>
            <person name="Harkins D.M."/>
            <person name="Madupu R."/>
            <person name="Durkin A.S."/>
            <person name="Torralba M."/>
            <person name="Methe B."/>
            <person name="Sutton G.G."/>
            <person name="Nelson K.E."/>
        </authorList>
    </citation>
    <scope>NUCLEOTIDE SEQUENCE [LARGE SCALE GENOMIC DNA]</scope>
    <source>
        <strain evidence="1 2">F0489</strain>
    </source>
</reference>
<dbReference type="EMBL" id="AKFT01000188">
    <property type="protein sequence ID" value="EJF38626.1"/>
    <property type="molecule type" value="Genomic_DNA"/>
</dbReference>
<comment type="caution">
    <text evidence="1">The sequence shown here is derived from an EMBL/GenBank/DDBJ whole genome shotgun (WGS) entry which is preliminary data.</text>
</comment>
<keyword evidence="2" id="KW-1185">Reference proteome</keyword>
<evidence type="ECO:0000313" key="1">
    <source>
        <dbReference type="EMBL" id="EJF38626.1"/>
    </source>
</evidence>